<dbReference type="Proteomes" id="UP000562464">
    <property type="component" value="Unassembled WGS sequence"/>
</dbReference>
<name>A0A841C4L7_9LACT</name>
<protein>
    <submittedName>
        <fullName evidence="1">Uncharacterized protein</fullName>
    </submittedName>
</protein>
<dbReference type="AlphaFoldDB" id="A0A841C4L7"/>
<reference evidence="1 2" key="1">
    <citation type="submission" date="2020-08" db="EMBL/GenBank/DDBJ databases">
        <title>Genomic Encyclopedia of Type Strains, Phase IV (KMG-IV): sequencing the most valuable type-strain genomes for metagenomic binning, comparative biology and taxonomic classification.</title>
        <authorList>
            <person name="Goeker M."/>
        </authorList>
    </citation>
    <scope>NUCLEOTIDE SEQUENCE [LARGE SCALE GENOMIC DNA]</scope>
    <source>
        <strain evidence="1 2">DSM 14925</strain>
    </source>
</reference>
<dbReference type="RefSeq" id="WP_183538142.1">
    <property type="nucleotide sequence ID" value="NZ_JACHHV010000001.1"/>
</dbReference>
<evidence type="ECO:0000313" key="1">
    <source>
        <dbReference type="EMBL" id="MBB5887197.1"/>
    </source>
</evidence>
<organism evidence="1 2">
    <name type="scientific">Lactovum miscens</name>
    <dbReference type="NCBI Taxonomy" id="190387"/>
    <lineage>
        <taxon>Bacteria</taxon>
        <taxon>Bacillati</taxon>
        <taxon>Bacillota</taxon>
        <taxon>Bacilli</taxon>
        <taxon>Lactobacillales</taxon>
        <taxon>Streptococcaceae</taxon>
        <taxon>Lactovum</taxon>
    </lineage>
</organism>
<gene>
    <name evidence="1" type="ORF">HNQ37_000065</name>
</gene>
<evidence type="ECO:0000313" key="2">
    <source>
        <dbReference type="Proteomes" id="UP000562464"/>
    </source>
</evidence>
<keyword evidence="2" id="KW-1185">Reference proteome</keyword>
<proteinExistence type="predicted"/>
<sequence>MKFEFKCLLPFEEQAIPNFMGEASMYTPSVVKYFESIEVAVQHVADHNGFITDDDSSFAFKVKSIRLLK</sequence>
<dbReference type="EMBL" id="JACHHV010000001">
    <property type="protein sequence ID" value="MBB5887197.1"/>
    <property type="molecule type" value="Genomic_DNA"/>
</dbReference>
<accession>A0A841C4L7</accession>
<comment type="caution">
    <text evidence="1">The sequence shown here is derived from an EMBL/GenBank/DDBJ whole genome shotgun (WGS) entry which is preliminary data.</text>
</comment>